<dbReference type="OrthoDB" id="1937726at2759"/>
<dbReference type="GO" id="GO:0046983">
    <property type="term" value="F:protein dimerization activity"/>
    <property type="evidence" value="ECO:0007669"/>
    <property type="project" value="InterPro"/>
</dbReference>
<dbReference type="SUPFAM" id="SSF53098">
    <property type="entry name" value="Ribonuclease H-like"/>
    <property type="match status" value="1"/>
</dbReference>
<evidence type="ECO:0000313" key="3">
    <source>
        <dbReference type="Proteomes" id="UP000325577"/>
    </source>
</evidence>
<keyword evidence="3" id="KW-1185">Reference proteome</keyword>
<proteinExistence type="predicted"/>
<sequence length="370" mass="41980">MFKMISRNTLKSGILKIYEREKSKTIKLLENVESRIALTSDMWTSNQTKKGFMAVTAHFVDDAWVLQSRILRFFYVPAPHNKEVLSDALVDCLLDWNIDRKLSTITLDNCTTNDVVIDNIGSKLDSSSLLLDGRVLHMRCCAHILNLIVKDGLEVIGQGSERLCDSVVFWTATQAIVLDSRYKLRLVSYYFENIYGEGAQFDVEKIRRDCYDLLHEYKAKSRAIGTSVGGETSYFHLGVSNISKDELSDYDLYVSSSSSNVNVKSELDIYLEEQVLPRTLDFDILNWWKANGTKYPTLQRIAQDILAIPVSTVASESAFSTSGKLVRLHPIILEALMCSQSWLWNEINGSLKQEGFTSIYDEDNCDDDNV</sequence>
<protein>
    <recommendedName>
        <fullName evidence="1">HAT C-terminal dimerisation domain-containing protein</fullName>
    </recommendedName>
</protein>
<dbReference type="PANTHER" id="PTHR46481">
    <property type="entry name" value="ZINC FINGER BED DOMAIN-CONTAINING PROTEIN 4"/>
    <property type="match status" value="1"/>
</dbReference>
<accession>A0A5J5B6I7</accession>
<dbReference type="InterPro" id="IPR008906">
    <property type="entry name" value="HATC_C_dom"/>
</dbReference>
<evidence type="ECO:0000259" key="1">
    <source>
        <dbReference type="Pfam" id="PF05699"/>
    </source>
</evidence>
<dbReference type="Pfam" id="PF05699">
    <property type="entry name" value="Dimer_Tnp_hAT"/>
    <property type="match status" value="1"/>
</dbReference>
<dbReference type="InterPro" id="IPR012337">
    <property type="entry name" value="RNaseH-like_sf"/>
</dbReference>
<dbReference type="PANTHER" id="PTHR46481:SF11">
    <property type="entry name" value="ZINC FINGER BED DOMAIN-CONTAINING PROTEIN RICESLEEPER 2-LIKE"/>
    <property type="match status" value="1"/>
</dbReference>
<name>A0A5J5B6I7_9ASTE</name>
<reference evidence="2 3" key="1">
    <citation type="submission" date="2019-09" db="EMBL/GenBank/DDBJ databases">
        <title>A chromosome-level genome assembly of the Chinese tupelo Nyssa sinensis.</title>
        <authorList>
            <person name="Yang X."/>
            <person name="Kang M."/>
            <person name="Yang Y."/>
            <person name="Xiong H."/>
            <person name="Wang M."/>
            <person name="Zhang Z."/>
            <person name="Wang Z."/>
            <person name="Wu H."/>
            <person name="Ma T."/>
            <person name="Liu J."/>
            <person name="Xi Z."/>
        </authorList>
    </citation>
    <scope>NUCLEOTIDE SEQUENCE [LARGE SCALE GENOMIC DNA]</scope>
    <source>
        <strain evidence="2">J267</strain>
        <tissue evidence="2">Leaf</tissue>
    </source>
</reference>
<dbReference type="AlphaFoldDB" id="A0A5J5B6I7"/>
<gene>
    <name evidence="2" type="ORF">F0562_027792</name>
</gene>
<dbReference type="Proteomes" id="UP000325577">
    <property type="component" value="Linkage Group LG15"/>
</dbReference>
<dbReference type="InterPro" id="IPR052035">
    <property type="entry name" value="ZnF_BED_domain_contain"/>
</dbReference>
<evidence type="ECO:0000313" key="2">
    <source>
        <dbReference type="EMBL" id="KAA8538184.1"/>
    </source>
</evidence>
<feature type="domain" description="HAT C-terminal dimerisation" evidence="1">
    <location>
        <begin position="266"/>
        <end position="343"/>
    </location>
</feature>
<dbReference type="EMBL" id="CM018038">
    <property type="protein sequence ID" value="KAA8538184.1"/>
    <property type="molecule type" value="Genomic_DNA"/>
</dbReference>
<organism evidence="2 3">
    <name type="scientific">Nyssa sinensis</name>
    <dbReference type="NCBI Taxonomy" id="561372"/>
    <lineage>
        <taxon>Eukaryota</taxon>
        <taxon>Viridiplantae</taxon>
        <taxon>Streptophyta</taxon>
        <taxon>Embryophyta</taxon>
        <taxon>Tracheophyta</taxon>
        <taxon>Spermatophyta</taxon>
        <taxon>Magnoliopsida</taxon>
        <taxon>eudicotyledons</taxon>
        <taxon>Gunneridae</taxon>
        <taxon>Pentapetalae</taxon>
        <taxon>asterids</taxon>
        <taxon>Cornales</taxon>
        <taxon>Nyssaceae</taxon>
        <taxon>Nyssa</taxon>
    </lineage>
</organism>